<reference evidence="2" key="1">
    <citation type="journal article" date="2015" name="Proc. Natl. Acad. Sci. U.S.A.">
        <title>Networks of energetic and metabolic interactions define dynamics in microbial communities.</title>
        <authorList>
            <person name="Embree M."/>
            <person name="Liu J.K."/>
            <person name="Al-Bassam M.M."/>
            <person name="Zengler K."/>
        </authorList>
    </citation>
    <scope>NUCLEOTIDE SEQUENCE</scope>
</reference>
<organism evidence="2">
    <name type="scientific">hydrocarbon metagenome</name>
    <dbReference type="NCBI Taxonomy" id="938273"/>
    <lineage>
        <taxon>unclassified sequences</taxon>
        <taxon>metagenomes</taxon>
        <taxon>ecological metagenomes</taxon>
    </lineage>
</organism>
<comment type="caution">
    <text evidence="2">The sequence shown here is derived from an EMBL/GenBank/DDBJ whole genome shotgun (WGS) entry which is preliminary data.</text>
</comment>
<name>A0A0W8F1Q7_9ZZZZ</name>
<accession>A0A0W8F1Q7</accession>
<proteinExistence type="predicted"/>
<evidence type="ECO:0000256" key="1">
    <source>
        <dbReference type="SAM" id="MobiDB-lite"/>
    </source>
</evidence>
<feature type="region of interest" description="Disordered" evidence="1">
    <location>
        <begin position="1"/>
        <end position="26"/>
    </location>
</feature>
<protein>
    <submittedName>
        <fullName evidence="2">Uncharacterized protein</fullName>
    </submittedName>
</protein>
<sequence length="41" mass="4555">MQASARNDADAVNVSRMANPARKSKERIDIRTCRAILPQIS</sequence>
<dbReference type="AlphaFoldDB" id="A0A0W8F1Q7"/>
<gene>
    <name evidence="2" type="ORF">ASZ90_015568</name>
</gene>
<evidence type="ECO:0000313" key="2">
    <source>
        <dbReference type="EMBL" id="KUG14805.1"/>
    </source>
</evidence>
<dbReference type="EMBL" id="LNQE01001619">
    <property type="protein sequence ID" value="KUG14805.1"/>
    <property type="molecule type" value="Genomic_DNA"/>
</dbReference>